<reference evidence="3" key="1">
    <citation type="journal article" date="2020" name="Stud. Mycol.">
        <title>101 Dothideomycetes genomes: a test case for predicting lifestyles and emergence of pathogens.</title>
        <authorList>
            <person name="Haridas S."/>
            <person name="Albert R."/>
            <person name="Binder M."/>
            <person name="Bloem J."/>
            <person name="Labutti K."/>
            <person name="Salamov A."/>
            <person name="Andreopoulos B."/>
            <person name="Baker S."/>
            <person name="Barry K."/>
            <person name="Bills G."/>
            <person name="Bluhm B."/>
            <person name="Cannon C."/>
            <person name="Castanera R."/>
            <person name="Culley D."/>
            <person name="Daum C."/>
            <person name="Ezra D."/>
            <person name="Gonzalez J."/>
            <person name="Henrissat B."/>
            <person name="Kuo A."/>
            <person name="Liang C."/>
            <person name="Lipzen A."/>
            <person name="Lutzoni F."/>
            <person name="Magnuson J."/>
            <person name="Mondo S."/>
            <person name="Nolan M."/>
            <person name="Ohm R."/>
            <person name="Pangilinan J."/>
            <person name="Park H.-J."/>
            <person name="Ramirez L."/>
            <person name="Alfaro M."/>
            <person name="Sun H."/>
            <person name="Tritt A."/>
            <person name="Yoshinaga Y."/>
            <person name="Zwiers L.-H."/>
            <person name="Turgeon B."/>
            <person name="Goodwin S."/>
            <person name="Spatafora J."/>
            <person name="Crous P."/>
            <person name="Grigoriev I."/>
        </authorList>
    </citation>
    <scope>NUCLEOTIDE SEQUENCE</scope>
    <source>
        <strain evidence="3">CBS 116435</strain>
    </source>
</reference>
<feature type="compositionally biased region" description="Basic and acidic residues" evidence="1">
    <location>
        <begin position="650"/>
        <end position="660"/>
    </location>
</feature>
<keyword evidence="4" id="KW-1185">Reference proteome</keyword>
<dbReference type="Pfam" id="PF15406">
    <property type="entry name" value="PH_6"/>
    <property type="match status" value="1"/>
</dbReference>
<organism evidence="3 4">
    <name type="scientific">Polychaeton citri CBS 116435</name>
    <dbReference type="NCBI Taxonomy" id="1314669"/>
    <lineage>
        <taxon>Eukaryota</taxon>
        <taxon>Fungi</taxon>
        <taxon>Dikarya</taxon>
        <taxon>Ascomycota</taxon>
        <taxon>Pezizomycotina</taxon>
        <taxon>Dothideomycetes</taxon>
        <taxon>Dothideomycetidae</taxon>
        <taxon>Capnodiales</taxon>
        <taxon>Capnodiaceae</taxon>
        <taxon>Polychaeton</taxon>
    </lineage>
</organism>
<dbReference type="AlphaFoldDB" id="A0A9P4QAI1"/>
<comment type="caution">
    <text evidence="3">The sequence shown here is derived from an EMBL/GenBank/DDBJ whole genome shotgun (WGS) entry which is preliminary data.</text>
</comment>
<dbReference type="Gene3D" id="2.30.29.30">
    <property type="entry name" value="Pleckstrin-homology domain (PH domain)/Phosphotyrosine-binding domain (PTB)"/>
    <property type="match status" value="1"/>
</dbReference>
<gene>
    <name evidence="3" type="ORF">K431DRAFT_293241</name>
</gene>
<feature type="compositionally biased region" description="Low complexity" evidence="1">
    <location>
        <begin position="47"/>
        <end position="63"/>
    </location>
</feature>
<dbReference type="PANTHER" id="PTHR42073:SF1">
    <property type="entry name" value="MEIOTIC EXPRESSION UP-REGULATED PROTEIN 6"/>
    <property type="match status" value="1"/>
</dbReference>
<proteinExistence type="predicted"/>
<feature type="compositionally biased region" description="Basic and acidic residues" evidence="1">
    <location>
        <begin position="381"/>
        <end position="397"/>
    </location>
</feature>
<dbReference type="EMBL" id="MU003781">
    <property type="protein sequence ID" value="KAF2722600.1"/>
    <property type="molecule type" value="Genomic_DNA"/>
</dbReference>
<evidence type="ECO:0000313" key="3">
    <source>
        <dbReference type="EMBL" id="KAF2722600.1"/>
    </source>
</evidence>
<feature type="compositionally biased region" description="Basic and acidic residues" evidence="1">
    <location>
        <begin position="301"/>
        <end position="334"/>
    </location>
</feature>
<feature type="domain" description="PH" evidence="2">
    <location>
        <begin position="79"/>
        <end position="207"/>
    </location>
</feature>
<feature type="region of interest" description="Disordered" evidence="1">
    <location>
        <begin position="1"/>
        <end position="71"/>
    </location>
</feature>
<dbReference type="InterPro" id="IPR011993">
    <property type="entry name" value="PH-like_dom_sf"/>
</dbReference>
<protein>
    <recommendedName>
        <fullName evidence="2">PH domain-containing protein</fullName>
    </recommendedName>
</protein>
<feature type="compositionally biased region" description="Low complexity" evidence="1">
    <location>
        <begin position="571"/>
        <end position="581"/>
    </location>
</feature>
<feature type="compositionally biased region" description="Basic and acidic residues" evidence="1">
    <location>
        <begin position="418"/>
        <end position="440"/>
    </location>
</feature>
<dbReference type="InterPro" id="IPR039483">
    <property type="entry name" value="Meu6_PH_dom"/>
</dbReference>
<feature type="compositionally biased region" description="Low complexity" evidence="1">
    <location>
        <begin position="17"/>
        <end position="39"/>
    </location>
</feature>
<name>A0A9P4QAI1_9PEZI</name>
<dbReference type="OrthoDB" id="5593352at2759"/>
<dbReference type="Proteomes" id="UP000799441">
    <property type="component" value="Unassembled WGS sequence"/>
</dbReference>
<dbReference type="InterPro" id="IPR001849">
    <property type="entry name" value="PH_domain"/>
</dbReference>
<dbReference type="PANTHER" id="PTHR42073">
    <property type="entry name" value="MEIOTIC EXPRESSION UP-REGULATED PROTEIN 6"/>
    <property type="match status" value="1"/>
</dbReference>
<evidence type="ECO:0000259" key="2">
    <source>
        <dbReference type="PROSITE" id="PS50003"/>
    </source>
</evidence>
<dbReference type="SUPFAM" id="SSF50729">
    <property type="entry name" value="PH domain-like"/>
    <property type="match status" value="1"/>
</dbReference>
<feature type="compositionally biased region" description="Low complexity" evidence="1">
    <location>
        <begin position="633"/>
        <end position="649"/>
    </location>
</feature>
<feature type="region of interest" description="Disordered" evidence="1">
    <location>
        <begin position="242"/>
        <end position="531"/>
    </location>
</feature>
<sequence length="688" mass="72510">MSAVPAPAIPGVEQPIATPAVPETKPEETTATAPITSAEEAVKPTDEVAAPAETAATAAAAVPAEEKKDEVAPAEKVVEPLSEGILGYKAPGLLKQLTWSKHSFWLSDEQVAPANLDLFLRGEKPDFAHPIVAWASQTGKGLLFFNKKGDSDRSHPHDVLPLYDATEVTKVGSHEFAFHIAGHKHTFKAASETERDGWYISVEKAVELGKAGKETTVESEGYKAELEKLTQWLTLSLKKDTPSTKVAGVAGAARSRSRPQQEPETAAESKRTGSSDGEEDEKKKQKSRSTSRGMFNRLKGKKDEVEQKREEKKEEKKEQKEEQKAEEEIKKESEVAPEVAATAGATAVAGGAAAATTAGAEPSAGEHTTDTQHGKNIITDRPAEPSTEEKKEIEQQKPQKRASIFGRMSSGFGSLKSPSKEKSAKDAELKLDTPAKEHIVSENPPQLPETSVTEPTEPAPADITATEPTAAEEVPATKDASASPTTAGKEKNFLGGFGTFINKRRSVSPSANLKEAPTPATKTEAPVEGEAAEAAKLEETIAAAPITATEIAPTPVVASGASTEEAKPAEETAATATTTPPQSKEKRGSVLTNLSRRASKAFKGFGNPAQKEKETTSPAATTGTEAAKEPEAEGAAAATTSTETPAVTSEEAKAEQEIERQQIGGAVPEDLDAPATRQQPTPAVTASA</sequence>
<dbReference type="InterPro" id="IPR039712">
    <property type="entry name" value="Meu6"/>
</dbReference>
<feature type="compositionally biased region" description="Low complexity" evidence="1">
    <location>
        <begin position="453"/>
        <end position="474"/>
    </location>
</feature>
<feature type="region of interest" description="Disordered" evidence="1">
    <location>
        <begin position="545"/>
        <end position="688"/>
    </location>
</feature>
<feature type="compositionally biased region" description="Low complexity" evidence="1">
    <location>
        <begin position="336"/>
        <end position="366"/>
    </location>
</feature>
<evidence type="ECO:0000256" key="1">
    <source>
        <dbReference type="SAM" id="MobiDB-lite"/>
    </source>
</evidence>
<feature type="compositionally biased region" description="Polar residues" evidence="1">
    <location>
        <begin position="676"/>
        <end position="688"/>
    </location>
</feature>
<evidence type="ECO:0000313" key="4">
    <source>
        <dbReference type="Proteomes" id="UP000799441"/>
    </source>
</evidence>
<feature type="compositionally biased region" description="Low complexity" evidence="1">
    <location>
        <begin position="545"/>
        <end position="555"/>
    </location>
</feature>
<dbReference type="PROSITE" id="PS50003">
    <property type="entry name" value="PH_DOMAIN"/>
    <property type="match status" value="1"/>
</dbReference>
<accession>A0A9P4QAI1</accession>